<organism evidence="1 2">
    <name type="scientific">Araneus ventricosus</name>
    <name type="common">Orbweaver spider</name>
    <name type="synonym">Epeira ventricosa</name>
    <dbReference type="NCBI Taxonomy" id="182803"/>
    <lineage>
        <taxon>Eukaryota</taxon>
        <taxon>Metazoa</taxon>
        <taxon>Ecdysozoa</taxon>
        <taxon>Arthropoda</taxon>
        <taxon>Chelicerata</taxon>
        <taxon>Arachnida</taxon>
        <taxon>Araneae</taxon>
        <taxon>Araneomorphae</taxon>
        <taxon>Entelegynae</taxon>
        <taxon>Araneoidea</taxon>
        <taxon>Araneidae</taxon>
        <taxon>Araneus</taxon>
    </lineage>
</organism>
<gene>
    <name evidence="1" type="ORF">AVEN_143571_1</name>
</gene>
<sequence length="130" mass="14845">MSFLLKNGSKKHGDSCAHCVSGGGKRAPFLAITRQVKHDWFSFSESRFPWTLLSRRKKIHSRFPWSINRFLRPRNVTIHGLDEGKTRSVLPALKMRRNSKLCEARAGPPREKNQFYGPGSTRLSAITLTH</sequence>
<proteinExistence type="predicted"/>
<protein>
    <submittedName>
        <fullName evidence="1">Uncharacterized protein</fullName>
    </submittedName>
</protein>
<evidence type="ECO:0000313" key="1">
    <source>
        <dbReference type="EMBL" id="GBL81242.1"/>
    </source>
</evidence>
<dbReference type="Proteomes" id="UP000499080">
    <property type="component" value="Unassembled WGS sequence"/>
</dbReference>
<name>A0A4Y2AMX8_ARAVE</name>
<dbReference type="EMBL" id="BGPR01000025">
    <property type="protein sequence ID" value="GBL81242.1"/>
    <property type="molecule type" value="Genomic_DNA"/>
</dbReference>
<reference evidence="1 2" key="1">
    <citation type="journal article" date="2019" name="Sci. Rep.">
        <title>Orb-weaving spider Araneus ventricosus genome elucidates the spidroin gene catalogue.</title>
        <authorList>
            <person name="Kono N."/>
            <person name="Nakamura H."/>
            <person name="Ohtoshi R."/>
            <person name="Moran D.A.P."/>
            <person name="Shinohara A."/>
            <person name="Yoshida Y."/>
            <person name="Fujiwara M."/>
            <person name="Mori M."/>
            <person name="Tomita M."/>
            <person name="Arakawa K."/>
        </authorList>
    </citation>
    <scope>NUCLEOTIDE SEQUENCE [LARGE SCALE GENOMIC DNA]</scope>
</reference>
<dbReference type="AlphaFoldDB" id="A0A4Y2AMX8"/>
<evidence type="ECO:0000313" key="2">
    <source>
        <dbReference type="Proteomes" id="UP000499080"/>
    </source>
</evidence>
<comment type="caution">
    <text evidence="1">The sequence shown here is derived from an EMBL/GenBank/DDBJ whole genome shotgun (WGS) entry which is preliminary data.</text>
</comment>
<accession>A0A4Y2AMX8</accession>
<keyword evidence="2" id="KW-1185">Reference proteome</keyword>